<dbReference type="SUPFAM" id="SSF52402">
    <property type="entry name" value="Adenine nucleotide alpha hydrolases-like"/>
    <property type="match status" value="1"/>
</dbReference>
<name>A0A183B1T5_9TREM</name>
<accession>A0A183B1T5</accession>
<keyword evidence="2" id="KW-1185">Reference proteome</keyword>
<organism evidence="3">
    <name type="scientific">Echinostoma caproni</name>
    <dbReference type="NCBI Taxonomy" id="27848"/>
    <lineage>
        <taxon>Eukaryota</taxon>
        <taxon>Metazoa</taxon>
        <taxon>Spiralia</taxon>
        <taxon>Lophotrochozoa</taxon>
        <taxon>Platyhelminthes</taxon>
        <taxon>Trematoda</taxon>
        <taxon>Digenea</taxon>
        <taxon>Plagiorchiida</taxon>
        <taxon>Echinostomata</taxon>
        <taxon>Echinostomatoidea</taxon>
        <taxon>Echinostomatidae</taxon>
        <taxon>Echinostoma</taxon>
    </lineage>
</organism>
<sequence>MSKTRPTTIIIPIDRNHPTLRTLELYYRTISSENYRIIFVHVIQPGNTNSLFGIRASMVSSVTGNPVPIKKKVLVEAKLLCREHVQHAQSHGLKAKSVIYVNSHVGPALIQAAARYRADLFLLWTQERVCGDITGEIYQHVHRHSPIPMVLLPRLHMSK</sequence>
<evidence type="ECO:0000313" key="1">
    <source>
        <dbReference type="EMBL" id="VDP90442.1"/>
    </source>
</evidence>
<reference evidence="3" key="1">
    <citation type="submission" date="2016-06" db="UniProtKB">
        <authorList>
            <consortium name="WormBaseParasite"/>
        </authorList>
    </citation>
    <scope>IDENTIFICATION</scope>
</reference>
<dbReference type="WBParaSite" id="ECPE_0001320901-mRNA-1">
    <property type="protein sequence ID" value="ECPE_0001320901-mRNA-1"/>
    <property type="gene ID" value="ECPE_0001320901"/>
</dbReference>
<evidence type="ECO:0000313" key="3">
    <source>
        <dbReference type="WBParaSite" id="ECPE_0001320901-mRNA-1"/>
    </source>
</evidence>
<proteinExistence type="predicted"/>
<dbReference type="Proteomes" id="UP000272942">
    <property type="component" value="Unassembled WGS sequence"/>
</dbReference>
<protein>
    <submittedName>
        <fullName evidence="3">Usp domain-containing protein</fullName>
    </submittedName>
</protein>
<evidence type="ECO:0000313" key="2">
    <source>
        <dbReference type="Proteomes" id="UP000272942"/>
    </source>
</evidence>
<dbReference type="Gene3D" id="3.40.50.620">
    <property type="entry name" value="HUPs"/>
    <property type="match status" value="1"/>
</dbReference>
<gene>
    <name evidence="1" type="ORF">ECPE_LOCUS13170</name>
</gene>
<reference evidence="1 2" key="2">
    <citation type="submission" date="2018-11" db="EMBL/GenBank/DDBJ databases">
        <authorList>
            <consortium name="Pathogen Informatics"/>
        </authorList>
    </citation>
    <scope>NUCLEOTIDE SEQUENCE [LARGE SCALE GENOMIC DNA]</scope>
    <source>
        <strain evidence="1 2">Egypt</strain>
    </source>
</reference>
<dbReference type="EMBL" id="UZAN01054476">
    <property type="protein sequence ID" value="VDP90442.1"/>
    <property type="molecule type" value="Genomic_DNA"/>
</dbReference>
<dbReference type="InterPro" id="IPR014729">
    <property type="entry name" value="Rossmann-like_a/b/a_fold"/>
</dbReference>
<dbReference type="OrthoDB" id="6231054at2759"/>
<dbReference type="AlphaFoldDB" id="A0A183B1T5"/>